<dbReference type="Gene3D" id="3.40.50.2300">
    <property type="match status" value="1"/>
</dbReference>
<dbReference type="PROSITE" id="PS00622">
    <property type="entry name" value="HTH_LUXR_1"/>
    <property type="match status" value="1"/>
</dbReference>
<dbReference type="InterPro" id="IPR000792">
    <property type="entry name" value="Tscrpt_reg_LuxR_C"/>
</dbReference>
<dbReference type="PROSITE" id="PS50043">
    <property type="entry name" value="HTH_LUXR_2"/>
    <property type="match status" value="1"/>
</dbReference>
<evidence type="ECO:0000256" key="5">
    <source>
        <dbReference type="PROSITE-ProRule" id="PRU00169"/>
    </source>
</evidence>
<gene>
    <name evidence="8" type="primary">vraR_2</name>
    <name evidence="8" type="ORF">SAMEA4384403_00896</name>
</gene>
<dbReference type="Proteomes" id="UP000242084">
    <property type="component" value="Chromosome 1"/>
</dbReference>
<dbReference type="InterPro" id="IPR001789">
    <property type="entry name" value="Sig_transdc_resp-reg_receiver"/>
</dbReference>
<dbReference type="Pfam" id="PF00072">
    <property type="entry name" value="Response_reg"/>
    <property type="match status" value="1"/>
</dbReference>
<proteinExistence type="predicted"/>
<dbReference type="SMART" id="SM00448">
    <property type="entry name" value="REC"/>
    <property type="match status" value="1"/>
</dbReference>
<evidence type="ECO:0000259" key="7">
    <source>
        <dbReference type="PROSITE" id="PS50110"/>
    </source>
</evidence>
<keyword evidence="9" id="KW-1185">Reference proteome</keyword>
<dbReference type="AlphaFoldDB" id="A0A239YX26"/>
<dbReference type="InterPro" id="IPR039420">
    <property type="entry name" value="WalR-like"/>
</dbReference>
<feature type="domain" description="HTH luxR-type" evidence="6">
    <location>
        <begin position="147"/>
        <end position="212"/>
    </location>
</feature>
<keyword evidence="3" id="KW-0238">DNA-binding</keyword>
<dbReference type="PROSITE" id="PS50110">
    <property type="entry name" value="RESPONSE_REGULATORY"/>
    <property type="match status" value="1"/>
</dbReference>
<evidence type="ECO:0000256" key="1">
    <source>
        <dbReference type="ARBA" id="ARBA00022553"/>
    </source>
</evidence>
<reference evidence="8 9" key="1">
    <citation type="submission" date="2017-06" db="EMBL/GenBank/DDBJ databases">
        <authorList>
            <consortium name="Pathogen Informatics"/>
        </authorList>
    </citation>
    <scope>NUCLEOTIDE SEQUENCE [LARGE SCALE GENOMIC DNA]</scope>
    <source>
        <strain evidence="8 9">NCTC13839</strain>
    </source>
</reference>
<dbReference type="SUPFAM" id="SSF46894">
    <property type="entry name" value="C-terminal effector domain of the bipartite response regulators"/>
    <property type="match status" value="1"/>
</dbReference>
<keyword evidence="4" id="KW-0804">Transcription</keyword>
<dbReference type="SUPFAM" id="SSF52172">
    <property type="entry name" value="CheY-like"/>
    <property type="match status" value="1"/>
</dbReference>
<dbReference type="PANTHER" id="PTHR43214">
    <property type="entry name" value="TWO-COMPONENT RESPONSE REGULATOR"/>
    <property type="match status" value="1"/>
</dbReference>
<evidence type="ECO:0000259" key="6">
    <source>
        <dbReference type="PROSITE" id="PS50043"/>
    </source>
</evidence>
<sequence>MIRGNDMNFKIILVDDHHIVRQGLRFLVDTVQDFKIIADFSSGKQLLNYLSENEKPDIVLLDLVMPEMNGIEVTEIMKKRYPNVKILVLTSFLDEEHVISALDKGADGYEIKDVEPEALIETIRAVLNGEKRIHPKVQTILSESAQKPHRENKLSKRELEVLGEMVKGKTNKEIAETLFVSEKTIKTHVSHILNKLKVSDRTQAAVYAMEHQLIN</sequence>
<keyword evidence="1 5" id="KW-0597">Phosphoprotein</keyword>
<evidence type="ECO:0000313" key="9">
    <source>
        <dbReference type="Proteomes" id="UP000242084"/>
    </source>
</evidence>
<dbReference type="GO" id="GO:0006355">
    <property type="term" value="P:regulation of DNA-templated transcription"/>
    <property type="evidence" value="ECO:0007669"/>
    <property type="project" value="InterPro"/>
</dbReference>
<keyword evidence="2" id="KW-0805">Transcription regulation</keyword>
<evidence type="ECO:0000256" key="2">
    <source>
        <dbReference type="ARBA" id="ARBA00023015"/>
    </source>
</evidence>
<feature type="domain" description="Response regulatory" evidence="7">
    <location>
        <begin position="10"/>
        <end position="127"/>
    </location>
</feature>
<accession>A0A239YX26</accession>
<dbReference type="Pfam" id="PF00196">
    <property type="entry name" value="GerE"/>
    <property type="match status" value="1"/>
</dbReference>
<dbReference type="GO" id="GO:0000160">
    <property type="term" value="P:phosphorelay signal transduction system"/>
    <property type="evidence" value="ECO:0007669"/>
    <property type="project" value="InterPro"/>
</dbReference>
<dbReference type="GO" id="GO:0003677">
    <property type="term" value="F:DNA binding"/>
    <property type="evidence" value="ECO:0007669"/>
    <property type="project" value="UniProtKB-KW"/>
</dbReference>
<dbReference type="CDD" id="cd06170">
    <property type="entry name" value="LuxR_C_like"/>
    <property type="match status" value="1"/>
</dbReference>
<dbReference type="InterPro" id="IPR058245">
    <property type="entry name" value="NreC/VraR/RcsB-like_REC"/>
</dbReference>
<organism evidence="8 9">
    <name type="scientific">Mammaliicoccus stepanovicii</name>
    <dbReference type="NCBI Taxonomy" id="643214"/>
    <lineage>
        <taxon>Bacteria</taxon>
        <taxon>Bacillati</taxon>
        <taxon>Bacillota</taxon>
        <taxon>Bacilli</taxon>
        <taxon>Bacillales</taxon>
        <taxon>Staphylococcaceae</taxon>
        <taxon>Mammaliicoccus</taxon>
    </lineage>
</organism>
<protein>
    <submittedName>
        <fullName evidence="8">Two-component response regulator</fullName>
    </submittedName>
</protein>
<dbReference type="SMART" id="SM00421">
    <property type="entry name" value="HTH_LUXR"/>
    <property type="match status" value="1"/>
</dbReference>
<dbReference type="PANTHER" id="PTHR43214:SF43">
    <property type="entry name" value="TWO-COMPONENT RESPONSE REGULATOR"/>
    <property type="match status" value="1"/>
</dbReference>
<dbReference type="PRINTS" id="PR00038">
    <property type="entry name" value="HTHLUXR"/>
</dbReference>
<evidence type="ECO:0000313" key="8">
    <source>
        <dbReference type="EMBL" id="SNV62936.1"/>
    </source>
</evidence>
<evidence type="ECO:0000256" key="3">
    <source>
        <dbReference type="ARBA" id="ARBA00023125"/>
    </source>
</evidence>
<dbReference type="InterPro" id="IPR016032">
    <property type="entry name" value="Sig_transdc_resp-reg_C-effctor"/>
</dbReference>
<dbReference type="InterPro" id="IPR011006">
    <property type="entry name" value="CheY-like_superfamily"/>
</dbReference>
<feature type="modified residue" description="4-aspartylphosphate" evidence="5">
    <location>
        <position position="62"/>
    </location>
</feature>
<dbReference type="KEGG" id="sste:SAMEA4384403_0896"/>
<evidence type="ECO:0000256" key="4">
    <source>
        <dbReference type="ARBA" id="ARBA00023163"/>
    </source>
</evidence>
<dbReference type="CDD" id="cd17535">
    <property type="entry name" value="REC_NarL-like"/>
    <property type="match status" value="1"/>
</dbReference>
<name>A0A239YX26_9STAP</name>
<dbReference type="EMBL" id="LT906462">
    <property type="protein sequence ID" value="SNV62936.1"/>
    <property type="molecule type" value="Genomic_DNA"/>
</dbReference>